<evidence type="ECO:0000256" key="6">
    <source>
        <dbReference type="ARBA" id="ARBA00022679"/>
    </source>
</evidence>
<dbReference type="InterPro" id="IPR055414">
    <property type="entry name" value="LRR_R13L4/SHOC2-like"/>
</dbReference>
<evidence type="ECO:0000256" key="19">
    <source>
        <dbReference type="PROSITE-ProRule" id="PRU10141"/>
    </source>
</evidence>
<feature type="domain" description="Protein kinase" evidence="22">
    <location>
        <begin position="706"/>
        <end position="980"/>
    </location>
</feature>
<dbReference type="Gene3D" id="2.60.120.430">
    <property type="entry name" value="Galactose-binding lectin"/>
    <property type="match status" value="1"/>
</dbReference>
<dbReference type="InterPro" id="IPR001245">
    <property type="entry name" value="Ser-Thr/Tyr_kinase_cat_dom"/>
</dbReference>
<evidence type="ECO:0000256" key="21">
    <source>
        <dbReference type="SAM" id="Phobius"/>
    </source>
</evidence>
<dbReference type="InterPro" id="IPR051824">
    <property type="entry name" value="LRR_Rcpt-Like_S/T_Kinase"/>
</dbReference>
<dbReference type="FunFam" id="3.30.200.20:FF:000140">
    <property type="entry name" value="Leucine-rich repeat receptor-like protein kinase"/>
    <property type="match status" value="1"/>
</dbReference>
<evidence type="ECO:0000313" key="24">
    <source>
        <dbReference type="RefSeq" id="XP_021864481.1"/>
    </source>
</evidence>
<dbReference type="PANTHER" id="PTHR48006">
    <property type="entry name" value="LEUCINE-RICH REPEAT-CONTAINING PROTEIN DDB_G0281931-RELATED"/>
    <property type="match status" value="1"/>
</dbReference>
<evidence type="ECO:0000256" key="1">
    <source>
        <dbReference type="ARBA" id="ARBA00004479"/>
    </source>
</evidence>
<keyword evidence="15" id="KW-0675">Receptor</keyword>
<name>A0A9R0JBI7_SPIOL</name>
<dbReference type="InterPro" id="IPR021720">
    <property type="entry name" value="Malectin_dom"/>
</dbReference>
<evidence type="ECO:0000256" key="5">
    <source>
        <dbReference type="ARBA" id="ARBA00022614"/>
    </source>
</evidence>
<dbReference type="Pfam" id="PF07714">
    <property type="entry name" value="PK_Tyr_Ser-Thr"/>
    <property type="match status" value="1"/>
</dbReference>
<dbReference type="InterPro" id="IPR032675">
    <property type="entry name" value="LRR_dom_sf"/>
</dbReference>
<dbReference type="Gene3D" id="3.80.10.10">
    <property type="entry name" value="Ribonuclease Inhibitor"/>
    <property type="match status" value="2"/>
</dbReference>
<keyword evidence="8" id="KW-0732">Signal</keyword>
<evidence type="ECO:0000256" key="11">
    <source>
        <dbReference type="ARBA" id="ARBA00022777"/>
    </source>
</evidence>
<dbReference type="FunFam" id="3.80.10.10:FF:000298">
    <property type="entry name" value="Putative LRR receptor-like serine/threonine-protein kinase"/>
    <property type="match status" value="1"/>
</dbReference>
<feature type="compositionally biased region" description="Low complexity" evidence="20">
    <location>
        <begin position="1009"/>
        <end position="1023"/>
    </location>
</feature>
<dbReference type="Pfam" id="PF11721">
    <property type="entry name" value="Malectin"/>
    <property type="match status" value="1"/>
</dbReference>
<dbReference type="Pfam" id="PF00560">
    <property type="entry name" value="LRR_1"/>
    <property type="match status" value="1"/>
</dbReference>
<dbReference type="FunFam" id="3.80.10.10:FF:000766">
    <property type="entry name" value="Os05g0263100 protein"/>
    <property type="match status" value="1"/>
</dbReference>
<dbReference type="GO" id="GO:0005524">
    <property type="term" value="F:ATP binding"/>
    <property type="evidence" value="ECO:0007669"/>
    <property type="project" value="UniProtKB-UniRule"/>
</dbReference>
<feature type="compositionally biased region" description="Polar residues" evidence="20">
    <location>
        <begin position="1024"/>
        <end position="1040"/>
    </location>
</feature>
<evidence type="ECO:0000256" key="16">
    <source>
        <dbReference type="ARBA" id="ARBA00023180"/>
    </source>
</evidence>
<evidence type="ECO:0000256" key="9">
    <source>
        <dbReference type="ARBA" id="ARBA00022737"/>
    </source>
</evidence>
<dbReference type="InterPro" id="IPR000719">
    <property type="entry name" value="Prot_kinase_dom"/>
</dbReference>
<dbReference type="FunFam" id="1.10.510.10:FF:000044">
    <property type="entry name" value="Putative LRR receptor-like serine/threonine-protein kinase"/>
    <property type="match status" value="1"/>
</dbReference>
<evidence type="ECO:0000313" key="23">
    <source>
        <dbReference type="Proteomes" id="UP000813463"/>
    </source>
</evidence>
<dbReference type="SMART" id="SM00220">
    <property type="entry name" value="S_TKc"/>
    <property type="match status" value="1"/>
</dbReference>
<dbReference type="Gene3D" id="3.30.200.20">
    <property type="entry name" value="Phosphorylase Kinase, domain 1"/>
    <property type="match status" value="1"/>
</dbReference>
<keyword evidence="13 21" id="KW-1133">Transmembrane helix</keyword>
<dbReference type="InterPro" id="IPR008271">
    <property type="entry name" value="Ser/Thr_kinase_AS"/>
</dbReference>
<dbReference type="PROSITE" id="PS00108">
    <property type="entry name" value="PROTEIN_KINASE_ST"/>
    <property type="match status" value="1"/>
</dbReference>
<keyword evidence="9" id="KW-0677">Repeat</keyword>
<dbReference type="SUPFAM" id="SSF52058">
    <property type="entry name" value="L domain-like"/>
    <property type="match status" value="1"/>
</dbReference>
<dbReference type="GO" id="GO:0005886">
    <property type="term" value="C:plasma membrane"/>
    <property type="evidence" value="ECO:0007669"/>
    <property type="project" value="TreeGrafter"/>
</dbReference>
<dbReference type="Proteomes" id="UP000813463">
    <property type="component" value="Chromosome 1"/>
</dbReference>
<dbReference type="RefSeq" id="XP_021864481.1">
    <property type="nucleotide sequence ID" value="XM_022008789.2"/>
</dbReference>
<dbReference type="CDD" id="cd14066">
    <property type="entry name" value="STKc_IRAK"/>
    <property type="match status" value="1"/>
</dbReference>
<evidence type="ECO:0000256" key="10">
    <source>
        <dbReference type="ARBA" id="ARBA00022741"/>
    </source>
</evidence>
<dbReference type="FunFam" id="2.60.120.430:FF:000002">
    <property type="entry name" value="Leucine-rich repeat receptor-like protein kinase"/>
    <property type="match status" value="1"/>
</dbReference>
<keyword evidence="23" id="KW-1185">Reference proteome</keyword>
<accession>A0A9R0JBI7</accession>
<comment type="catalytic activity">
    <reaction evidence="18">
        <text>L-seryl-[protein] + ATP = O-phospho-L-seryl-[protein] + ADP + H(+)</text>
        <dbReference type="Rhea" id="RHEA:17989"/>
        <dbReference type="Rhea" id="RHEA-COMP:9863"/>
        <dbReference type="Rhea" id="RHEA-COMP:11604"/>
        <dbReference type="ChEBI" id="CHEBI:15378"/>
        <dbReference type="ChEBI" id="CHEBI:29999"/>
        <dbReference type="ChEBI" id="CHEBI:30616"/>
        <dbReference type="ChEBI" id="CHEBI:83421"/>
        <dbReference type="ChEBI" id="CHEBI:456216"/>
        <dbReference type="EC" id="2.7.11.1"/>
    </reaction>
</comment>
<evidence type="ECO:0000256" key="7">
    <source>
        <dbReference type="ARBA" id="ARBA00022692"/>
    </source>
</evidence>
<dbReference type="EC" id="2.7.11.1" evidence="2"/>
<gene>
    <name evidence="24" type="primary">LOC110803289</name>
</gene>
<sequence length="1040" mass="114384">MHNRGGLLRERPPPPSPSPLLVMANAVVVRTLWCVVMLLLCSFVGAQNSARNVTTDPAEAQALNSILQQWQKPANTRQWNTTGDPCSGAALVDTIVIDNPEYNPFIKCDCSYDDNTTCHITALKVYAIDAIGVLPDELWNLVYLTNLNLAQNYLTGSISSGIGNLTRMQYLSFGINALSGPLPRELGLLTELIVLGAGGNNFSGPLPSEIGNIRTLQQLYIDSSGVSGVIPSTFANLQNLLILWASDIELTGVIPEFIGNWTQLQVLRLEGNSFRGPIPSSLSNLTSLQELRISGLSNSSSSLEFVTSITSLNILILRDNNITGPIPRNIGQLQSLTQLDLSFNSITGQIPNSVFNFGSLTHLFLGNNRLTGPLPAQKSSSLANIDVSYNQLSGSLPSWVSQRNLQFNLVANNFSITSSNSRSLPSGLNCLENGFPCNAGLGRYSNFAIKCGGPQIRASNQIVYERDNEALGPATYFVPSSETWAVSNVGLFTSNNNVSYTFNTPRQFISQDSELFQTVRLSAGSLRYHGLGLQNGNYSVLLRFAEIQIANGRTWRSLGRRMFDIFIQGNRVERDFDIRREAGGQSYRPVQRNYTIQVTANYLEIHLFWAGKGTCCIPLQGTYGPSISAISVTPLFQPRPVSSTKSHTTAIIVGIIVPVVVIALLCLGAWLFFQRRKRLRAEENEFIGIDTKPYTFTELKSATRDFDPSNKLGEGGFGAVYKGTLNDGRVVAVKQLSVASKQGKSQFIAEIATISAVQHRNLVKLYGCCIDGEKRLLVYEYLENKSLDKVLFGESKLELNWAKRFEVCLGVARGLTYLHQESRVRIVHRDVKSSNILLDSDLNPKISDFGLAKLYDDKKTHMSTGVAGTVGYLAPEYAMRGHLTEKVDVFAFGVVALELVSGRSNCDTALGREEMYLLDWAWHLYEKNQDVDLVDKRLKIFNKDEVKRVVTIAFLCTQTSPAQRPTMARVLGMLSGDVEVGSIPSKPTYLADWSVDDDSSFMTSEASEYSKTGYSSTSNYTTTHGQNTPADNVSVNFSNQ</sequence>
<dbReference type="PANTHER" id="PTHR48006:SF62">
    <property type="entry name" value="LEUCINE-RICH REPEAT TRANSMEMBRANE PROTEIN KINASE"/>
    <property type="match status" value="1"/>
</dbReference>
<dbReference type="InterPro" id="IPR011009">
    <property type="entry name" value="Kinase-like_dom_sf"/>
</dbReference>
<dbReference type="SUPFAM" id="SSF56112">
    <property type="entry name" value="Protein kinase-like (PK-like)"/>
    <property type="match status" value="1"/>
</dbReference>
<keyword evidence="12 19" id="KW-0067">ATP-binding</keyword>
<keyword evidence="7 21" id="KW-0812">Transmembrane</keyword>
<keyword evidence="11" id="KW-0418">Kinase</keyword>
<evidence type="ECO:0000256" key="3">
    <source>
        <dbReference type="ARBA" id="ARBA00022527"/>
    </source>
</evidence>
<evidence type="ECO:0000256" key="4">
    <source>
        <dbReference type="ARBA" id="ARBA00022553"/>
    </source>
</evidence>
<keyword evidence="3" id="KW-0723">Serine/threonine-protein kinase</keyword>
<feature type="binding site" evidence="19">
    <location>
        <position position="734"/>
    </location>
    <ligand>
        <name>ATP</name>
        <dbReference type="ChEBI" id="CHEBI:30616"/>
    </ligand>
</feature>
<dbReference type="KEGG" id="soe:110803289"/>
<keyword evidence="10 19" id="KW-0547">Nucleotide-binding</keyword>
<dbReference type="InterPro" id="IPR017441">
    <property type="entry name" value="Protein_kinase_ATP_BS"/>
</dbReference>
<evidence type="ECO:0000256" key="20">
    <source>
        <dbReference type="SAM" id="MobiDB-lite"/>
    </source>
</evidence>
<evidence type="ECO:0000256" key="2">
    <source>
        <dbReference type="ARBA" id="ARBA00012513"/>
    </source>
</evidence>
<evidence type="ECO:0000256" key="14">
    <source>
        <dbReference type="ARBA" id="ARBA00023136"/>
    </source>
</evidence>
<keyword evidence="6" id="KW-0808">Transferase</keyword>
<evidence type="ECO:0000256" key="17">
    <source>
        <dbReference type="ARBA" id="ARBA00047899"/>
    </source>
</evidence>
<keyword evidence="4" id="KW-0597">Phosphoprotein</keyword>
<dbReference type="GO" id="GO:0016020">
    <property type="term" value="C:membrane"/>
    <property type="evidence" value="ECO:0000318"/>
    <property type="project" value="GO_Central"/>
</dbReference>
<keyword evidence="5" id="KW-0433">Leucine-rich repeat</keyword>
<comment type="catalytic activity">
    <reaction evidence="17">
        <text>L-threonyl-[protein] + ATP = O-phospho-L-threonyl-[protein] + ADP + H(+)</text>
        <dbReference type="Rhea" id="RHEA:46608"/>
        <dbReference type="Rhea" id="RHEA-COMP:11060"/>
        <dbReference type="Rhea" id="RHEA-COMP:11605"/>
        <dbReference type="ChEBI" id="CHEBI:15378"/>
        <dbReference type="ChEBI" id="CHEBI:30013"/>
        <dbReference type="ChEBI" id="CHEBI:30616"/>
        <dbReference type="ChEBI" id="CHEBI:61977"/>
        <dbReference type="ChEBI" id="CHEBI:456216"/>
        <dbReference type="EC" id="2.7.11.1"/>
    </reaction>
</comment>
<feature type="region of interest" description="Disordered" evidence="20">
    <location>
        <begin position="1009"/>
        <end position="1040"/>
    </location>
</feature>
<dbReference type="OrthoDB" id="663146at2759"/>
<dbReference type="Pfam" id="PF23598">
    <property type="entry name" value="LRR_14"/>
    <property type="match status" value="1"/>
</dbReference>
<evidence type="ECO:0000256" key="12">
    <source>
        <dbReference type="ARBA" id="ARBA00022840"/>
    </source>
</evidence>
<reference evidence="24" key="2">
    <citation type="submission" date="2025-08" db="UniProtKB">
        <authorList>
            <consortium name="RefSeq"/>
        </authorList>
    </citation>
    <scope>IDENTIFICATION</scope>
    <source>
        <tissue evidence="24">Leaf</tissue>
    </source>
</reference>
<protein>
    <recommendedName>
        <fullName evidence="2">non-specific serine/threonine protein kinase</fullName>
        <ecNumber evidence="2">2.7.11.1</ecNumber>
    </recommendedName>
</protein>
<evidence type="ECO:0000256" key="8">
    <source>
        <dbReference type="ARBA" id="ARBA00022729"/>
    </source>
</evidence>
<organism evidence="23 24">
    <name type="scientific">Spinacia oleracea</name>
    <name type="common">Spinach</name>
    <dbReference type="NCBI Taxonomy" id="3562"/>
    <lineage>
        <taxon>Eukaryota</taxon>
        <taxon>Viridiplantae</taxon>
        <taxon>Streptophyta</taxon>
        <taxon>Embryophyta</taxon>
        <taxon>Tracheophyta</taxon>
        <taxon>Spermatophyta</taxon>
        <taxon>Magnoliopsida</taxon>
        <taxon>eudicotyledons</taxon>
        <taxon>Gunneridae</taxon>
        <taxon>Pentapetalae</taxon>
        <taxon>Caryophyllales</taxon>
        <taxon>Chenopodiaceae</taxon>
        <taxon>Chenopodioideae</taxon>
        <taxon>Anserineae</taxon>
        <taxon>Spinacia</taxon>
    </lineage>
</organism>
<dbReference type="PROSITE" id="PS00107">
    <property type="entry name" value="PROTEIN_KINASE_ATP"/>
    <property type="match status" value="1"/>
</dbReference>
<dbReference type="GeneID" id="110803289"/>
<dbReference type="Gene3D" id="1.10.510.10">
    <property type="entry name" value="Transferase(Phosphotransferase) domain 1"/>
    <property type="match status" value="1"/>
</dbReference>
<proteinExistence type="predicted"/>
<evidence type="ECO:0000256" key="18">
    <source>
        <dbReference type="ARBA" id="ARBA00048679"/>
    </source>
</evidence>
<evidence type="ECO:0000259" key="22">
    <source>
        <dbReference type="PROSITE" id="PS50011"/>
    </source>
</evidence>
<dbReference type="InterPro" id="IPR001611">
    <property type="entry name" value="Leu-rich_rpt"/>
</dbReference>
<comment type="subcellular location">
    <subcellularLocation>
        <location evidence="1">Membrane</location>
        <topology evidence="1">Single-pass type I membrane protein</topology>
    </subcellularLocation>
</comment>
<reference evidence="23" key="1">
    <citation type="journal article" date="2021" name="Nat. Commun.">
        <title>Genomic analyses provide insights into spinach domestication and the genetic basis of agronomic traits.</title>
        <authorList>
            <person name="Cai X."/>
            <person name="Sun X."/>
            <person name="Xu C."/>
            <person name="Sun H."/>
            <person name="Wang X."/>
            <person name="Ge C."/>
            <person name="Zhang Z."/>
            <person name="Wang Q."/>
            <person name="Fei Z."/>
            <person name="Jiao C."/>
            <person name="Wang Q."/>
        </authorList>
    </citation>
    <scope>NUCLEOTIDE SEQUENCE [LARGE SCALE GENOMIC DNA]</scope>
    <source>
        <strain evidence="23">cv. Varoflay</strain>
    </source>
</reference>
<dbReference type="GO" id="GO:0033612">
    <property type="term" value="F:receptor serine/threonine kinase binding"/>
    <property type="evidence" value="ECO:0000318"/>
    <property type="project" value="GO_Central"/>
</dbReference>
<dbReference type="GO" id="GO:0004674">
    <property type="term" value="F:protein serine/threonine kinase activity"/>
    <property type="evidence" value="ECO:0007669"/>
    <property type="project" value="UniProtKB-KW"/>
</dbReference>
<evidence type="ECO:0000256" key="15">
    <source>
        <dbReference type="ARBA" id="ARBA00023170"/>
    </source>
</evidence>
<dbReference type="Pfam" id="PF13855">
    <property type="entry name" value="LRR_8"/>
    <property type="match status" value="1"/>
</dbReference>
<feature type="transmembrane region" description="Helical" evidence="21">
    <location>
        <begin position="650"/>
        <end position="673"/>
    </location>
</feature>
<evidence type="ECO:0000256" key="13">
    <source>
        <dbReference type="ARBA" id="ARBA00022989"/>
    </source>
</evidence>
<keyword evidence="14 21" id="KW-0472">Membrane</keyword>
<dbReference type="PROSITE" id="PS50011">
    <property type="entry name" value="PROTEIN_KINASE_DOM"/>
    <property type="match status" value="1"/>
</dbReference>
<keyword evidence="16" id="KW-0325">Glycoprotein</keyword>
<dbReference type="AlphaFoldDB" id="A0A9R0JBI7"/>